<organism evidence="1 2">
    <name type="scientific">Sphingomonas kyeonggiensis</name>
    <dbReference type="NCBI Taxonomy" id="1268553"/>
    <lineage>
        <taxon>Bacteria</taxon>
        <taxon>Pseudomonadati</taxon>
        <taxon>Pseudomonadota</taxon>
        <taxon>Alphaproteobacteria</taxon>
        <taxon>Sphingomonadales</taxon>
        <taxon>Sphingomonadaceae</taxon>
        <taxon>Sphingomonas</taxon>
    </lineage>
</organism>
<dbReference type="EMBL" id="JACHLN010000003">
    <property type="protein sequence ID" value="MBB4840499.1"/>
    <property type="molecule type" value="Genomic_DNA"/>
</dbReference>
<dbReference type="RefSeq" id="WP_184168958.1">
    <property type="nucleotide sequence ID" value="NZ_JACHLN010000003.1"/>
</dbReference>
<comment type="caution">
    <text evidence="1">The sequence shown here is derived from an EMBL/GenBank/DDBJ whole genome shotgun (WGS) entry which is preliminary data.</text>
</comment>
<reference evidence="1 2" key="1">
    <citation type="submission" date="2020-08" db="EMBL/GenBank/DDBJ databases">
        <title>Functional genomics of gut bacteria from endangered species of beetles.</title>
        <authorList>
            <person name="Carlos-Shanley C."/>
        </authorList>
    </citation>
    <scope>NUCLEOTIDE SEQUENCE [LARGE SCALE GENOMIC DNA]</scope>
    <source>
        <strain evidence="1 2">S00224</strain>
    </source>
</reference>
<keyword evidence="2" id="KW-1185">Reference proteome</keyword>
<evidence type="ECO:0000313" key="1">
    <source>
        <dbReference type="EMBL" id="MBB4840499.1"/>
    </source>
</evidence>
<dbReference type="PROSITE" id="PS51257">
    <property type="entry name" value="PROKAR_LIPOPROTEIN"/>
    <property type="match status" value="1"/>
</dbReference>
<dbReference type="Proteomes" id="UP000575241">
    <property type="component" value="Unassembled WGS sequence"/>
</dbReference>
<name>A0A7W7NU70_9SPHN</name>
<gene>
    <name evidence="1" type="ORF">HNP52_003591</name>
</gene>
<dbReference type="AlphaFoldDB" id="A0A7W7NU70"/>
<protein>
    <submittedName>
        <fullName evidence="1">Uncharacterized protein</fullName>
    </submittedName>
</protein>
<accession>A0A7W7NU70</accession>
<sequence>MKGAIALAGIWVAGCSAAEQPLALTQFLSQCDAFKGKTVQVAGYLGECAGYACHLLTGKPGTDRFVAVESGGVLRSEIGIGGGNDMFDRKAASLQNSYVVVTGRIDDHSCDGKGGTDRSAGLYPTDIRASTMAEAAPAKLVVRHN</sequence>
<evidence type="ECO:0000313" key="2">
    <source>
        <dbReference type="Proteomes" id="UP000575241"/>
    </source>
</evidence>
<proteinExistence type="predicted"/>